<dbReference type="InterPro" id="IPR011856">
    <property type="entry name" value="tRNA_endonuc-like_dom_sf"/>
</dbReference>
<dbReference type="InterPro" id="IPR015093">
    <property type="entry name" value="Card1_endonucl_dom"/>
</dbReference>
<dbReference type="AlphaFoldDB" id="A0A7L4ZQ59"/>
<dbReference type="Proteomes" id="UP000464657">
    <property type="component" value="Chromosome"/>
</dbReference>
<dbReference type="RefSeq" id="WP_160131198.1">
    <property type="nucleotide sequence ID" value="NZ_CP019288.1"/>
</dbReference>
<reference evidence="3 4" key="1">
    <citation type="journal article" date="2013" name="Int. J. Syst. Evol. Microbiol.">
        <title>Kordia antarctica sp. nov., isolated from Antarctic seawater.</title>
        <authorList>
            <person name="Baek K."/>
            <person name="Choi A."/>
            <person name="Kang I."/>
            <person name="Lee K."/>
            <person name="Cho J.C."/>
        </authorList>
    </citation>
    <scope>NUCLEOTIDE SEQUENCE [LARGE SCALE GENOMIC DNA]</scope>
    <source>
        <strain evidence="3 4">IMCC3317</strain>
    </source>
</reference>
<evidence type="ECO:0000313" key="3">
    <source>
        <dbReference type="EMBL" id="QHI38661.1"/>
    </source>
</evidence>
<dbReference type="InterPro" id="IPR011335">
    <property type="entry name" value="Restrct_endonuc-II-like"/>
</dbReference>
<evidence type="ECO:0000313" key="4">
    <source>
        <dbReference type="Proteomes" id="UP000464657"/>
    </source>
</evidence>
<dbReference type="Pfam" id="PF09002">
    <property type="entry name" value="Card1_endonuc"/>
    <property type="match status" value="1"/>
</dbReference>
<dbReference type="Gene3D" id="3.40.1350.10">
    <property type="match status" value="1"/>
</dbReference>
<keyword evidence="4" id="KW-1185">Reference proteome</keyword>
<proteinExistence type="predicted"/>
<protein>
    <recommendedName>
        <fullName evidence="5">DUF1887 family protein</fullName>
    </recommendedName>
</protein>
<dbReference type="SUPFAM" id="SSF52980">
    <property type="entry name" value="Restriction endonuclease-like"/>
    <property type="match status" value="1"/>
</dbReference>
<feature type="domain" description="Card1 endonuclease" evidence="1">
    <location>
        <begin position="228"/>
        <end position="335"/>
    </location>
</feature>
<dbReference type="InterPro" id="IPR056339">
    <property type="entry name" value="CARF_Card1"/>
</dbReference>
<feature type="domain" description="Card1 CARF" evidence="2">
    <location>
        <begin position="38"/>
        <end position="129"/>
    </location>
</feature>
<dbReference type="Gene3D" id="3.40.50.10770">
    <property type="entry name" value="Hypothetical protein VC1899 like domain (Restriction endonuclease-like)"/>
    <property type="match status" value="1"/>
</dbReference>
<evidence type="ECO:0000259" key="2">
    <source>
        <dbReference type="Pfam" id="PF23400"/>
    </source>
</evidence>
<accession>A0A7L4ZQ59</accession>
<name>A0A7L4ZQ59_9FLAO</name>
<gene>
    <name evidence="3" type="ORF">IMCC3317_40550</name>
</gene>
<evidence type="ECO:0000259" key="1">
    <source>
        <dbReference type="Pfam" id="PF09002"/>
    </source>
</evidence>
<organism evidence="3 4">
    <name type="scientific">Kordia antarctica</name>
    <dbReference type="NCBI Taxonomy" id="1218801"/>
    <lineage>
        <taxon>Bacteria</taxon>
        <taxon>Pseudomonadati</taxon>
        <taxon>Bacteroidota</taxon>
        <taxon>Flavobacteriia</taxon>
        <taxon>Flavobacteriales</taxon>
        <taxon>Flavobacteriaceae</taxon>
        <taxon>Kordia</taxon>
    </lineage>
</organism>
<sequence>MTHQIVLLGGQLLPVYIGVLERKPQVVHILYTKETVRLRTRLVKQFNGIQIFDYQINPYDYDSIQETVTNIICNNEGATFELNLTSGTKLMALASQQVINTLDCFSFYIDQKQNMIDLSNGTKTKINSLISTRTFLSLSNHNTFTSTTLKSFNKEELALANSIFVLRKNKSGIAKLFKLFRTLKADSESKSFSYSNSKYKISWRNNILSVKAPRFSLNAKGKNAFKILTTGLWWELIISIVVNDWKSAKEILMSVAIKSNKGGNIDKNEIDILINTGQNVFFIECKSGIILQSDINKIKTVGRFYGGISSKSILVSFYKPQNYIIEKCLDLGIELFYLVENSSKRYELKTLINKLDRLLNRIEL</sequence>
<dbReference type="OrthoDB" id="9785117at2"/>
<dbReference type="Pfam" id="PF23400">
    <property type="entry name" value="CARF_Card1"/>
    <property type="match status" value="1"/>
</dbReference>
<evidence type="ECO:0008006" key="5">
    <source>
        <dbReference type="Google" id="ProtNLM"/>
    </source>
</evidence>
<dbReference type="KEGG" id="kan:IMCC3317_40550"/>
<dbReference type="EMBL" id="CP019288">
    <property type="protein sequence ID" value="QHI38661.1"/>
    <property type="molecule type" value="Genomic_DNA"/>
</dbReference>
<dbReference type="GO" id="GO:0003676">
    <property type="term" value="F:nucleic acid binding"/>
    <property type="evidence" value="ECO:0007669"/>
    <property type="project" value="InterPro"/>
</dbReference>